<gene>
    <name evidence="1" type="ORF">EYF80_018601</name>
</gene>
<proteinExistence type="predicted"/>
<name>A0A4Z2I1Y1_9TELE</name>
<accession>A0A4Z2I1Y1</accession>
<comment type="caution">
    <text evidence="1">The sequence shown here is derived from an EMBL/GenBank/DDBJ whole genome shotgun (WGS) entry which is preliminary data.</text>
</comment>
<protein>
    <submittedName>
        <fullName evidence="1">Uncharacterized protein</fullName>
    </submittedName>
</protein>
<sequence>MAILSIWDGSASRWTLVIWDGSVCVVRMVVPVSSVSGNMAARTRWALCLEVAKSPPSSSLTVVAPDWMPESMPYIVCCHCSTFAMPLSAGSPTARQREESLGASQRKAFMNKPTLFLLLRHQLSEFQPESVWHEIRQDRCPEDRLCMQRHAGLTHGQKLCRQITA</sequence>
<dbReference type="OrthoDB" id="195736at2759"/>
<evidence type="ECO:0000313" key="1">
    <source>
        <dbReference type="EMBL" id="TNN71253.1"/>
    </source>
</evidence>
<dbReference type="EMBL" id="SRLO01000153">
    <property type="protein sequence ID" value="TNN71253.1"/>
    <property type="molecule type" value="Genomic_DNA"/>
</dbReference>
<keyword evidence="2" id="KW-1185">Reference proteome</keyword>
<evidence type="ECO:0000313" key="2">
    <source>
        <dbReference type="Proteomes" id="UP000314294"/>
    </source>
</evidence>
<dbReference type="AlphaFoldDB" id="A0A4Z2I1Y1"/>
<organism evidence="1 2">
    <name type="scientific">Liparis tanakae</name>
    <name type="common">Tanaka's snailfish</name>
    <dbReference type="NCBI Taxonomy" id="230148"/>
    <lineage>
        <taxon>Eukaryota</taxon>
        <taxon>Metazoa</taxon>
        <taxon>Chordata</taxon>
        <taxon>Craniata</taxon>
        <taxon>Vertebrata</taxon>
        <taxon>Euteleostomi</taxon>
        <taxon>Actinopterygii</taxon>
        <taxon>Neopterygii</taxon>
        <taxon>Teleostei</taxon>
        <taxon>Neoteleostei</taxon>
        <taxon>Acanthomorphata</taxon>
        <taxon>Eupercaria</taxon>
        <taxon>Perciformes</taxon>
        <taxon>Cottioidei</taxon>
        <taxon>Cottales</taxon>
        <taxon>Liparidae</taxon>
        <taxon>Liparis</taxon>
    </lineage>
</organism>
<dbReference type="Proteomes" id="UP000314294">
    <property type="component" value="Unassembled WGS sequence"/>
</dbReference>
<reference evidence="1 2" key="1">
    <citation type="submission" date="2019-03" db="EMBL/GenBank/DDBJ databases">
        <title>First draft genome of Liparis tanakae, snailfish: a comprehensive survey of snailfish specific genes.</title>
        <authorList>
            <person name="Kim W."/>
            <person name="Song I."/>
            <person name="Jeong J.-H."/>
            <person name="Kim D."/>
            <person name="Kim S."/>
            <person name="Ryu S."/>
            <person name="Song J.Y."/>
            <person name="Lee S.K."/>
        </authorList>
    </citation>
    <scope>NUCLEOTIDE SEQUENCE [LARGE SCALE GENOMIC DNA]</scope>
    <source>
        <tissue evidence="1">Muscle</tissue>
    </source>
</reference>